<reference evidence="13" key="1">
    <citation type="journal article" date="2014" name="Int. J. Syst. Evol. Microbiol.">
        <title>Complete genome sequence of Corynebacterium casei LMG S-19264T (=DSM 44701T), isolated from a smear-ripened cheese.</title>
        <authorList>
            <consortium name="US DOE Joint Genome Institute (JGI-PGF)"/>
            <person name="Walter F."/>
            <person name="Albersmeier A."/>
            <person name="Kalinowski J."/>
            <person name="Ruckert C."/>
        </authorList>
    </citation>
    <scope>NUCLEOTIDE SEQUENCE</scope>
    <source>
        <strain evidence="13">CCM 7664</strain>
    </source>
</reference>
<dbReference type="SUPFAM" id="SSF56935">
    <property type="entry name" value="Porins"/>
    <property type="match status" value="1"/>
</dbReference>
<evidence type="ECO:0000313" key="14">
    <source>
        <dbReference type="Proteomes" id="UP000627205"/>
    </source>
</evidence>
<dbReference type="PRINTS" id="PR00184">
    <property type="entry name" value="NEISSPPORIN"/>
</dbReference>
<dbReference type="AlphaFoldDB" id="A0A8J3F5C7"/>
<keyword evidence="4" id="KW-1134">Transmembrane beta strand</keyword>
<dbReference type="InterPro" id="IPR033900">
    <property type="entry name" value="Gram_neg_porin_domain"/>
</dbReference>
<feature type="signal peptide" evidence="11">
    <location>
        <begin position="1"/>
        <end position="20"/>
    </location>
</feature>
<dbReference type="GO" id="GO:0046930">
    <property type="term" value="C:pore complex"/>
    <property type="evidence" value="ECO:0007669"/>
    <property type="project" value="UniProtKB-KW"/>
</dbReference>
<keyword evidence="14" id="KW-1185">Reference proteome</keyword>
<evidence type="ECO:0000313" key="13">
    <source>
        <dbReference type="EMBL" id="GGI55382.1"/>
    </source>
</evidence>
<keyword evidence="10" id="KW-0998">Cell outer membrane</keyword>
<reference evidence="13" key="2">
    <citation type="submission" date="2020-09" db="EMBL/GenBank/DDBJ databases">
        <authorList>
            <person name="Sun Q."/>
            <person name="Sedlacek I."/>
        </authorList>
    </citation>
    <scope>NUCLEOTIDE SEQUENCE</scope>
    <source>
        <strain evidence="13">CCM 7664</strain>
    </source>
</reference>
<proteinExistence type="predicted"/>
<evidence type="ECO:0000256" key="1">
    <source>
        <dbReference type="ARBA" id="ARBA00004571"/>
    </source>
</evidence>
<evidence type="ECO:0000256" key="9">
    <source>
        <dbReference type="ARBA" id="ARBA00023136"/>
    </source>
</evidence>
<comment type="subunit">
    <text evidence="2">Homotrimer.</text>
</comment>
<evidence type="ECO:0000259" key="12">
    <source>
        <dbReference type="Pfam" id="PF13609"/>
    </source>
</evidence>
<feature type="chain" id="PRO_5035257862" evidence="11">
    <location>
        <begin position="21"/>
        <end position="357"/>
    </location>
</feature>
<dbReference type="PANTHER" id="PTHR34501">
    <property type="entry name" value="PROTEIN YDDL-RELATED"/>
    <property type="match status" value="1"/>
</dbReference>
<feature type="domain" description="Porin" evidence="12">
    <location>
        <begin position="7"/>
        <end position="326"/>
    </location>
</feature>
<organism evidence="13 14">
    <name type="scientific">Oxalicibacterium solurbis</name>
    <dbReference type="NCBI Taxonomy" id="69280"/>
    <lineage>
        <taxon>Bacteria</taxon>
        <taxon>Pseudomonadati</taxon>
        <taxon>Pseudomonadota</taxon>
        <taxon>Betaproteobacteria</taxon>
        <taxon>Burkholderiales</taxon>
        <taxon>Oxalobacteraceae</taxon>
        <taxon>Oxalicibacterium</taxon>
    </lineage>
</organism>
<dbReference type="InterPro" id="IPR002299">
    <property type="entry name" value="Porin_Neis"/>
</dbReference>
<dbReference type="CDD" id="cd00342">
    <property type="entry name" value="gram_neg_porins"/>
    <property type="match status" value="1"/>
</dbReference>
<dbReference type="InterPro" id="IPR023614">
    <property type="entry name" value="Porin_dom_sf"/>
</dbReference>
<evidence type="ECO:0000256" key="7">
    <source>
        <dbReference type="ARBA" id="ARBA00023065"/>
    </source>
</evidence>
<protein>
    <submittedName>
        <fullName evidence="13">Porin</fullName>
    </submittedName>
</protein>
<evidence type="ECO:0000256" key="11">
    <source>
        <dbReference type="SAM" id="SignalP"/>
    </source>
</evidence>
<dbReference type="Gene3D" id="2.40.160.10">
    <property type="entry name" value="Porin"/>
    <property type="match status" value="1"/>
</dbReference>
<evidence type="ECO:0000256" key="6">
    <source>
        <dbReference type="ARBA" id="ARBA00022729"/>
    </source>
</evidence>
<dbReference type="EMBL" id="BMDP01000004">
    <property type="protein sequence ID" value="GGI55382.1"/>
    <property type="molecule type" value="Genomic_DNA"/>
</dbReference>
<keyword evidence="8" id="KW-0626">Porin</keyword>
<accession>A0A8J3F5C7</accession>
<keyword evidence="9" id="KW-0472">Membrane</keyword>
<dbReference type="RefSeq" id="WP_188422469.1">
    <property type="nucleotide sequence ID" value="NZ_BMDP01000004.1"/>
</dbReference>
<gene>
    <name evidence="13" type="ORF">GCM10011430_25560</name>
</gene>
<name>A0A8J3F5C7_9BURK</name>
<comment type="caution">
    <text evidence="13">The sequence shown here is derived from an EMBL/GenBank/DDBJ whole genome shotgun (WGS) entry which is preliminary data.</text>
</comment>
<evidence type="ECO:0000256" key="3">
    <source>
        <dbReference type="ARBA" id="ARBA00022448"/>
    </source>
</evidence>
<evidence type="ECO:0000256" key="8">
    <source>
        <dbReference type="ARBA" id="ARBA00023114"/>
    </source>
</evidence>
<keyword evidence="5" id="KW-0812">Transmembrane</keyword>
<evidence type="ECO:0000256" key="4">
    <source>
        <dbReference type="ARBA" id="ARBA00022452"/>
    </source>
</evidence>
<dbReference type="GO" id="GO:0015288">
    <property type="term" value="F:porin activity"/>
    <property type="evidence" value="ECO:0007669"/>
    <property type="project" value="UniProtKB-KW"/>
</dbReference>
<comment type="subcellular location">
    <subcellularLocation>
        <location evidence="1">Cell outer membrane</location>
        <topology evidence="1">Multi-pass membrane protein</topology>
    </subcellularLocation>
</comment>
<keyword evidence="3" id="KW-0813">Transport</keyword>
<dbReference type="PANTHER" id="PTHR34501:SF9">
    <property type="entry name" value="MAJOR OUTER MEMBRANE PROTEIN P.IA"/>
    <property type="match status" value="1"/>
</dbReference>
<dbReference type="Pfam" id="PF13609">
    <property type="entry name" value="Porin_4"/>
    <property type="match status" value="1"/>
</dbReference>
<dbReference type="PRINTS" id="PR00182">
    <property type="entry name" value="ECOLNEIPORIN"/>
</dbReference>
<evidence type="ECO:0000256" key="5">
    <source>
        <dbReference type="ARBA" id="ARBA00022692"/>
    </source>
</evidence>
<dbReference type="Proteomes" id="UP000627205">
    <property type="component" value="Unassembled WGS sequence"/>
</dbReference>
<dbReference type="GO" id="GO:0034220">
    <property type="term" value="P:monoatomic ion transmembrane transport"/>
    <property type="evidence" value="ECO:0007669"/>
    <property type="project" value="InterPro"/>
</dbReference>
<evidence type="ECO:0000256" key="2">
    <source>
        <dbReference type="ARBA" id="ARBA00011233"/>
    </source>
</evidence>
<evidence type="ECO:0000256" key="10">
    <source>
        <dbReference type="ARBA" id="ARBA00023237"/>
    </source>
</evidence>
<dbReference type="InterPro" id="IPR001702">
    <property type="entry name" value="Porin_Gram-ve"/>
</dbReference>
<keyword evidence="7" id="KW-0406">Ion transport</keyword>
<dbReference type="InterPro" id="IPR050298">
    <property type="entry name" value="Gram-neg_bact_OMP"/>
</dbReference>
<keyword evidence="6 11" id="KW-0732">Signal</keyword>
<dbReference type="GO" id="GO:0009279">
    <property type="term" value="C:cell outer membrane"/>
    <property type="evidence" value="ECO:0007669"/>
    <property type="project" value="UniProtKB-SubCell"/>
</dbReference>
<sequence length="357" mass="37134">MKKSLLALAVLGAFAGAASAQSSVTIYGVVDTGFANIDQGDDAAGQSINRNGLESGMNSASRIGFKGIEDLGNGLKAEFVLENGISTDSGDGGAGFSRLAFVGLNGGFGKVRLGRQENQMKEMLGKIDTFGAAGIANAHDFIGGYDGLPQRQPNMVVWQSQNYGGFNGSLGYIFGEANDDNSANSGWGARLGYGNGPLNVQFAYQKQDETDLITDTNLVDPAGVSGDTKTALLGATYDFGAFKLHGLYGEKKYDAGLVATEDVKVRSGLIGVSVPFGASKIRAEYINNSNKDIDDADSDVWALSYTYAMSKRTTLYATYVNVSNDDGSTLGLGGGDDAAASGGETVSGFGIGINHKF</sequence>